<sequence length="82" mass="9106">MALISGSNQSSYGLPQTSRTSEQQAADNTKKCDSVFMFLLGSKILSCRNSSGFSQYLGSLLIAHTLASRRPEQHNHWVTRKM</sequence>
<feature type="region of interest" description="Disordered" evidence="1">
    <location>
        <begin position="1"/>
        <end position="26"/>
    </location>
</feature>
<protein>
    <submittedName>
        <fullName evidence="2">Putative ovule protein</fullName>
    </submittedName>
</protein>
<dbReference type="EMBL" id="GEDG01035012">
    <property type="protein sequence ID" value="JAP09437.1"/>
    <property type="molecule type" value="Transcribed_RNA"/>
</dbReference>
<dbReference type="AlphaFoldDB" id="A0A0V0GNQ3"/>
<reference evidence="2" key="1">
    <citation type="submission" date="2015-12" db="EMBL/GenBank/DDBJ databases">
        <title>Gene expression during late stages of embryo sac development: a critical building block for successful pollen-pistil interactions.</title>
        <authorList>
            <person name="Liu Y."/>
            <person name="Joly V."/>
            <person name="Sabar M."/>
            <person name="Matton D.P."/>
        </authorList>
    </citation>
    <scope>NUCLEOTIDE SEQUENCE</scope>
</reference>
<organism evidence="2">
    <name type="scientific">Solanum chacoense</name>
    <name type="common">Chaco potato</name>
    <dbReference type="NCBI Taxonomy" id="4108"/>
    <lineage>
        <taxon>Eukaryota</taxon>
        <taxon>Viridiplantae</taxon>
        <taxon>Streptophyta</taxon>
        <taxon>Embryophyta</taxon>
        <taxon>Tracheophyta</taxon>
        <taxon>Spermatophyta</taxon>
        <taxon>Magnoliopsida</taxon>
        <taxon>eudicotyledons</taxon>
        <taxon>Gunneridae</taxon>
        <taxon>Pentapetalae</taxon>
        <taxon>asterids</taxon>
        <taxon>lamiids</taxon>
        <taxon>Solanales</taxon>
        <taxon>Solanaceae</taxon>
        <taxon>Solanoideae</taxon>
        <taxon>Solaneae</taxon>
        <taxon>Solanum</taxon>
    </lineage>
</organism>
<evidence type="ECO:0000256" key="1">
    <source>
        <dbReference type="SAM" id="MobiDB-lite"/>
    </source>
</evidence>
<name>A0A0V0GNQ3_SOLCH</name>
<accession>A0A0V0GNQ3</accession>
<proteinExistence type="predicted"/>
<evidence type="ECO:0000313" key="2">
    <source>
        <dbReference type="EMBL" id="JAP09437.1"/>
    </source>
</evidence>